<dbReference type="Pfam" id="PF00857">
    <property type="entry name" value="Isochorismatase"/>
    <property type="match status" value="1"/>
</dbReference>
<sequence length="200" mass="22056">MPGTSENLHGSAPDRSPVALILVDVINPLDFPEADQLLRFAIPAADRMAELKHRAKRAGVPVVYANDNFGRWRSDLSAVVERCREPGCKGAALVERLRPARDDYFVLKPKHSAFFSTTMDTLLRYLGVRTVVLGGFAADICVLFTANDAYMRDLRIVIPSDGVASNESADRDTVLALMRRVLKAETPRADEIDFEVLGAK</sequence>
<dbReference type="Gene3D" id="3.40.50.850">
    <property type="entry name" value="Isochorismatase-like"/>
    <property type="match status" value="1"/>
</dbReference>
<accession>A0A6P2CUM3</accession>
<dbReference type="InterPro" id="IPR036380">
    <property type="entry name" value="Isochorismatase-like_sf"/>
</dbReference>
<dbReference type="CDD" id="cd00431">
    <property type="entry name" value="cysteine_hydrolases"/>
    <property type="match status" value="1"/>
</dbReference>
<gene>
    <name evidence="3" type="ORF">SOIL9_48560</name>
</gene>
<evidence type="ECO:0000256" key="1">
    <source>
        <dbReference type="ARBA" id="ARBA00022801"/>
    </source>
</evidence>
<evidence type="ECO:0000313" key="4">
    <source>
        <dbReference type="Proteomes" id="UP000464178"/>
    </source>
</evidence>
<keyword evidence="1 3" id="KW-0378">Hydrolase</keyword>
<protein>
    <recommendedName>
        <fullName evidence="2">Isochorismatase-like domain-containing protein</fullName>
    </recommendedName>
</protein>
<dbReference type="SUPFAM" id="SSF52499">
    <property type="entry name" value="Isochorismatase-like hydrolases"/>
    <property type="match status" value="1"/>
</dbReference>
<reference evidence="3 4" key="1">
    <citation type="submission" date="2019-05" db="EMBL/GenBank/DDBJ databases">
        <authorList>
            <consortium name="Science for Life Laboratories"/>
        </authorList>
    </citation>
    <scope>NUCLEOTIDE SEQUENCE [LARGE SCALE GENOMIC DNA]</scope>
    <source>
        <strain evidence="3">Soil9</strain>
    </source>
</reference>
<dbReference type="PANTHER" id="PTHR43540:SF6">
    <property type="entry name" value="ISOCHORISMATASE-LIKE DOMAIN-CONTAINING PROTEIN"/>
    <property type="match status" value="1"/>
</dbReference>
<name>A0A6P2CUM3_9BACT</name>
<dbReference type="InterPro" id="IPR050272">
    <property type="entry name" value="Isochorismatase-like_hydrls"/>
</dbReference>
<dbReference type="Proteomes" id="UP000464178">
    <property type="component" value="Chromosome"/>
</dbReference>
<evidence type="ECO:0000259" key="2">
    <source>
        <dbReference type="Pfam" id="PF00857"/>
    </source>
</evidence>
<dbReference type="InterPro" id="IPR000868">
    <property type="entry name" value="Isochorismatase-like_dom"/>
</dbReference>
<keyword evidence="4" id="KW-1185">Reference proteome</keyword>
<dbReference type="RefSeq" id="WP_162667667.1">
    <property type="nucleotide sequence ID" value="NZ_LR593886.1"/>
</dbReference>
<dbReference type="KEGG" id="gms:SOIL9_48560"/>
<organism evidence="3 4">
    <name type="scientific">Gemmata massiliana</name>
    <dbReference type="NCBI Taxonomy" id="1210884"/>
    <lineage>
        <taxon>Bacteria</taxon>
        <taxon>Pseudomonadati</taxon>
        <taxon>Planctomycetota</taxon>
        <taxon>Planctomycetia</taxon>
        <taxon>Gemmatales</taxon>
        <taxon>Gemmataceae</taxon>
        <taxon>Gemmata</taxon>
    </lineage>
</organism>
<dbReference type="EMBL" id="LR593886">
    <property type="protein sequence ID" value="VTR92858.1"/>
    <property type="molecule type" value="Genomic_DNA"/>
</dbReference>
<evidence type="ECO:0000313" key="3">
    <source>
        <dbReference type="EMBL" id="VTR92858.1"/>
    </source>
</evidence>
<dbReference type="GO" id="GO:0016787">
    <property type="term" value="F:hydrolase activity"/>
    <property type="evidence" value="ECO:0007669"/>
    <property type="project" value="UniProtKB-KW"/>
</dbReference>
<dbReference type="PANTHER" id="PTHR43540">
    <property type="entry name" value="PEROXYUREIDOACRYLATE/UREIDOACRYLATE AMIDOHYDROLASE-RELATED"/>
    <property type="match status" value="1"/>
</dbReference>
<feature type="domain" description="Isochorismatase-like" evidence="2">
    <location>
        <begin position="19"/>
        <end position="179"/>
    </location>
</feature>
<dbReference type="AlphaFoldDB" id="A0A6P2CUM3"/>
<proteinExistence type="predicted"/>